<feature type="region of interest" description="Disordered" evidence="1">
    <location>
        <begin position="1"/>
        <end position="35"/>
    </location>
</feature>
<proteinExistence type="predicted"/>
<dbReference type="EMBL" id="MKKU01000064">
    <property type="protein sequence ID" value="RNF25940.1"/>
    <property type="molecule type" value="Genomic_DNA"/>
</dbReference>
<feature type="region of interest" description="Disordered" evidence="1">
    <location>
        <begin position="558"/>
        <end position="579"/>
    </location>
</feature>
<feature type="region of interest" description="Disordered" evidence="1">
    <location>
        <begin position="403"/>
        <end position="427"/>
    </location>
</feature>
<dbReference type="OrthoDB" id="273711at2759"/>
<comment type="caution">
    <text evidence="2">The sequence shown here is derived from an EMBL/GenBank/DDBJ whole genome shotgun (WGS) entry which is preliminary data.</text>
</comment>
<feature type="compositionally biased region" description="Acidic residues" evidence="1">
    <location>
        <begin position="1585"/>
        <end position="1596"/>
    </location>
</feature>
<organism evidence="2 3">
    <name type="scientific">Trypanosoma conorhini</name>
    <dbReference type="NCBI Taxonomy" id="83891"/>
    <lineage>
        <taxon>Eukaryota</taxon>
        <taxon>Discoba</taxon>
        <taxon>Euglenozoa</taxon>
        <taxon>Kinetoplastea</taxon>
        <taxon>Metakinetoplastina</taxon>
        <taxon>Trypanosomatida</taxon>
        <taxon>Trypanosomatidae</taxon>
        <taxon>Trypanosoma</taxon>
    </lineage>
</organism>
<keyword evidence="3" id="KW-1185">Reference proteome</keyword>
<feature type="compositionally biased region" description="Gly residues" evidence="1">
    <location>
        <begin position="722"/>
        <end position="737"/>
    </location>
</feature>
<feature type="compositionally biased region" description="Basic and acidic residues" evidence="1">
    <location>
        <begin position="329"/>
        <end position="342"/>
    </location>
</feature>
<protein>
    <submittedName>
        <fullName evidence="2">Mitochondrial ATP-dependent zinc metallopeptidase</fullName>
    </submittedName>
</protein>
<feature type="region of interest" description="Disordered" evidence="1">
    <location>
        <begin position="1756"/>
        <end position="1808"/>
    </location>
</feature>
<evidence type="ECO:0000256" key="1">
    <source>
        <dbReference type="SAM" id="MobiDB-lite"/>
    </source>
</evidence>
<feature type="compositionally biased region" description="Acidic residues" evidence="1">
    <location>
        <begin position="1690"/>
        <end position="1700"/>
    </location>
</feature>
<feature type="compositionally biased region" description="Basic and acidic residues" evidence="1">
    <location>
        <begin position="1597"/>
        <end position="1608"/>
    </location>
</feature>
<feature type="compositionally biased region" description="Polar residues" evidence="1">
    <location>
        <begin position="1555"/>
        <end position="1565"/>
    </location>
</feature>
<evidence type="ECO:0000313" key="3">
    <source>
        <dbReference type="Proteomes" id="UP000284403"/>
    </source>
</evidence>
<feature type="region of interest" description="Disordered" evidence="1">
    <location>
        <begin position="56"/>
        <end position="90"/>
    </location>
</feature>
<feature type="region of interest" description="Disordered" evidence="1">
    <location>
        <begin position="1650"/>
        <end position="1669"/>
    </location>
</feature>
<reference evidence="2 3" key="1">
    <citation type="journal article" date="2018" name="BMC Genomics">
        <title>Genomic comparison of Trypanosoma conorhini and Trypanosoma rangeli to Trypanosoma cruzi strains of high and low virulence.</title>
        <authorList>
            <person name="Bradwell K.R."/>
            <person name="Koparde V.N."/>
            <person name="Matveyev A.V."/>
            <person name="Serrano M.G."/>
            <person name="Alves J.M."/>
            <person name="Parikh H."/>
            <person name="Huang B."/>
            <person name="Lee V."/>
            <person name="Espinosa-Alvarez O."/>
            <person name="Ortiz P.A."/>
            <person name="Costa-Martins A.G."/>
            <person name="Teixeira M.M."/>
            <person name="Buck G.A."/>
        </authorList>
    </citation>
    <scope>NUCLEOTIDE SEQUENCE [LARGE SCALE GENOMIC DNA]</scope>
    <source>
        <strain evidence="2 3">025E</strain>
    </source>
</reference>
<gene>
    <name evidence="2" type="ORF">Tco025E_01786</name>
</gene>
<feature type="compositionally biased region" description="Gly residues" evidence="1">
    <location>
        <begin position="1788"/>
        <end position="1799"/>
    </location>
</feature>
<evidence type="ECO:0000313" key="2">
    <source>
        <dbReference type="EMBL" id="RNF25940.1"/>
    </source>
</evidence>
<feature type="region of interest" description="Disordered" evidence="1">
    <location>
        <begin position="765"/>
        <end position="799"/>
    </location>
</feature>
<dbReference type="InterPro" id="IPR011044">
    <property type="entry name" value="Quino_amine_DH_bsu"/>
</dbReference>
<sequence length="1960" mass="212296">MPIRRNSGSSGRRKSVGERASQSQTEPVPLPPANSLLQELLMDLGLTETAKTLEEESRRRLQSFACPTTEHAKPSGNSTPPLSSGRAENKGINSNMKAVKAKWHNGKDGSGNAACVAGNTESEADKQLPPLPPDFSRMALFRSLMRRSNEGGDEATSVGALQELCHIGISPLRWGASRNAATTDGNGGEEKKHNSVGGLITLTPYLRKLFHVFLDVNGSEAEQGEEGSEATSEKILPLEWASFLEVFFAYVEVLWTQVHLVEAVSWADFTSQGWLRHRDTILERLSLMHEKLQRLLLHAHQVEINSDAFDHSNPCQGKNQQAPQLPAREGTKSDPSHSRAEAQDGAVSIKDIQGGIIALFCHGAPIFRKNIEEVSTWIISHCGHHNKGQDSYDFSEAKLNEPITCTESSPASSSEEKEDVEGGGSARKPWQRLMGVVRHAVLMGGEEVSESALNAAGNSSTSNPILRWAQMFLRIQLLAWVVGSLAELSDVLLQHSQMSTQRPSCKIEGDPQRKSNQACRRFPTVSASLGLWYQTCAAQILEFNDVNKRNCKDCTPVADKGQESGSVQRLPRSRRVKAAEKDENIGSTLVNALKRAAHEFLVGAPTWSAPLRLSLVGNELQHETSENLSNYKGIHGETHSPASGNRGRDINLDVLGALATGQPYHMRRTSTPRRVPLYFLLKRILRAPRTLLDLQNERVPMDIQLGSMENPVVHMRLANLQGNGGARKGLRNGGREGGTQSQGAVGEPVTVSTYEGEVAVSGEATLGPVDPLQSLSDGTGIGVDLPGAMEEPVAPASSSLPSFPVQFQALMDRVMHPTNETTQSEASASAASDEDGVSSTDYNLDRPTDVVLNEVQLVAVTPCGSLLALLTTKGRLVVFALRAAKHLAHTDIHEHVQDAFCERRVLDVALVKDSKEPYWYEQLESFLAFSPFGRFLLCSVQNAPPFVPEGNETNRSHHATTGKVFIYSLHCPDDGQSEPLDVVSPVFGGDEDHLYGAFQVHKTLITVARWLDPRFWQGTAPPRTCAADNDTPLWKREARRRLSALQCLSTGRDNLILRWSPADGSIIQSIATLPVFDILVSPLMQAFYTINQCGQLSMYDAWNERDIESAKDNVVIVSQRGLPVALSAMQSSAEIRDGSFTQNSAFPSQDGEMQDTFFVGTRRIGFDRRSLAGGGTENESAMLRMSRIVQESGLPAGSETTGGNRLGRRIVHQVLRQEGDYLGSHTLAMMEPSSDSERGNEYQDNDSDDGEATGVYNSHRQGGADRNVNAEPNLLSFLRARHSKGEGKKAPTLRGGSQGYDDATVAGEAVLYRTGSRLVFEEVSQLLCHSVRLWPETQETRYAPPQQPYQLLSMEASGNPVWSDAEDASSLAGDEFIFHETPRAVSSAPSAPSYYTDLCNTRAKEGHHGNGYSINNASRRCHRGTGTSPQRIENLGGSCTVVNTHPQPKGNVVLSPVAKNGRYLCIMASVGPSRVSVPYERPLEYHAGIYACLVFDVLYGSVLRVIPVCPVLPRTMLTENGISHFHSHSKRAPIYMLPCAVTVVRHPHRRRSEAPPSSLSATRRGSCSPLEATPSLSCLRHAQEGDEEEAAMESNDENDHEHRNSVRGDDEDSMVLVAVGGLHSTTYVFDALTGARVKVVSLRKQADAKNALTSTQTRPPTKRARSSYVSLVGIGDFSGRSLRGESGANDNDEDVDDQDNQMDGASSTTSSEVISPRGEEQYGYQRQLLLSHLVERHGMDTLLKAATRLLRVVPLPFPPFCETPQEDGTRRPRDDPQGNGFAQRQSGVGAGGGGGGGGDSSSAASFSSSSVPFSTTMLPCPSFLGQLQLAAEGVSGANGFHSGASRCDGEGGVSGATPLHDMPFAHLAQRELRHILFLNETPVPVEENGLPSTGGVAGAALAVAATASMRIASKPQKRFRCGVVNSVAVFCDPVKGGVFVFSSDEYGGLFMAGGLLPPRG</sequence>
<dbReference type="RefSeq" id="XP_029231146.1">
    <property type="nucleotide sequence ID" value="XM_029368722.1"/>
</dbReference>
<feature type="compositionally biased region" description="Basic and acidic residues" evidence="1">
    <location>
        <begin position="1767"/>
        <end position="1776"/>
    </location>
</feature>
<feature type="region of interest" description="Disordered" evidence="1">
    <location>
        <begin position="1547"/>
        <end position="1609"/>
    </location>
</feature>
<accession>A0A3R7N5Y6</accession>
<dbReference type="Proteomes" id="UP000284403">
    <property type="component" value="Unassembled WGS sequence"/>
</dbReference>
<feature type="compositionally biased region" description="Polar residues" evidence="1">
    <location>
        <begin position="313"/>
        <end position="323"/>
    </location>
</feature>
<feature type="region of interest" description="Disordered" evidence="1">
    <location>
        <begin position="1679"/>
        <end position="1719"/>
    </location>
</feature>
<feature type="region of interest" description="Disordered" evidence="1">
    <location>
        <begin position="722"/>
        <end position="749"/>
    </location>
</feature>
<feature type="compositionally biased region" description="Polar residues" evidence="1">
    <location>
        <begin position="1704"/>
        <end position="1713"/>
    </location>
</feature>
<name>A0A3R7N5Y6_9TRYP</name>
<dbReference type="GeneID" id="40315397"/>
<feature type="region of interest" description="Disordered" evidence="1">
    <location>
        <begin position="1230"/>
        <end position="1269"/>
    </location>
</feature>
<feature type="compositionally biased region" description="Low complexity" evidence="1">
    <location>
        <begin position="1"/>
        <end position="10"/>
    </location>
</feature>
<dbReference type="SUPFAM" id="SSF50969">
    <property type="entry name" value="YVTN repeat-like/Quinoprotein amine dehydrogenase"/>
    <property type="match status" value="1"/>
</dbReference>
<feature type="region of interest" description="Disordered" evidence="1">
    <location>
        <begin position="818"/>
        <end position="842"/>
    </location>
</feature>
<feature type="region of interest" description="Disordered" evidence="1">
    <location>
        <begin position="308"/>
        <end position="344"/>
    </location>
</feature>